<feature type="domain" description="Atrophied bacterial Ig" evidence="4">
    <location>
        <begin position="346"/>
        <end position="416"/>
    </location>
</feature>
<feature type="chain" id="PRO_5046050149" evidence="3">
    <location>
        <begin position="31"/>
        <end position="603"/>
    </location>
</feature>
<dbReference type="PANTHER" id="PTHR43301:SF3">
    <property type="entry name" value="ARABINAN ENDO-1,5-ALPHA-L-ARABINOSIDASE A-RELATED"/>
    <property type="match status" value="1"/>
</dbReference>
<keyword evidence="2" id="KW-0326">Glycosidase</keyword>
<gene>
    <name evidence="5" type="ORF">FXN61_37675</name>
</gene>
<dbReference type="SUPFAM" id="SSF49899">
    <property type="entry name" value="Concanavalin A-like lectins/glucanases"/>
    <property type="match status" value="1"/>
</dbReference>
<comment type="caution">
    <text evidence="5">The sequence shown here is derived from an EMBL/GenBank/DDBJ whole genome shotgun (WGS) entry which is preliminary data.</text>
</comment>
<dbReference type="InterPro" id="IPR023296">
    <property type="entry name" value="Glyco_hydro_beta-prop_sf"/>
</dbReference>
<evidence type="ECO:0000313" key="5">
    <source>
        <dbReference type="EMBL" id="NKE62169.1"/>
    </source>
</evidence>
<evidence type="ECO:0000313" key="6">
    <source>
        <dbReference type="Proteomes" id="UP001515943"/>
    </source>
</evidence>
<dbReference type="Gene3D" id="2.115.10.20">
    <property type="entry name" value="Glycosyl hydrolase domain, family 43"/>
    <property type="match status" value="1"/>
</dbReference>
<dbReference type="InterPro" id="IPR046780">
    <property type="entry name" value="aBig_2"/>
</dbReference>
<evidence type="ECO:0000256" key="3">
    <source>
        <dbReference type="SAM" id="SignalP"/>
    </source>
</evidence>
<keyword evidence="1" id="KW-0378">Hydrolase</keyword>
<feature type="domain" description="Atrophied bacterial Ig" evidence="4">
    <location>
        <begin position="247"/>
        <end position="327"/>
    </location>
</feature>
<dbReference type="InterPro" id="IPR013320">
    <property type="entry name" value="ConA-like_dom_sf"/>
</dbReference>
<reference evidence="5 6" key="1">
    <citation type="submission" date="2019-08" db="EMBL/GenBank/DDBJ databases">
        <title>Lentzea from Indian Himalayas.</title>
        <authorList>
            <person name="Mandal S."/>
            <person name="Mallick Gupta A."/>
            <person name="Maiti P.K."/>
            <person name="Sarkar J."/>
            <person name="Mandal S."/>
        </authorList>
    </citation>
    <scope>NUCLEOTIDE SEQUENCE [LARGE SCALE GENOMIC DNA]</scope>
    <source>
        <strain evidence="5 6">PSKA42</strain>
    </source>
</reference>
<protein>
    <submittedName>
        <fullName evidence="5">1,4-beta-xylanase</fullName>
    </submittedName>
</protein>
<feature type="signal peptide" evidence="3">
    <location>
        <begin position="1"/>
        <end position="30"/>
    </location>
</feature>
<dbReference type="EMBL" id="VSRL01000227">
    <property type="protein sequence ID" value="NKE62169.1"/>
    <property type="molecule type" value="Genomic_DNA"/>
</dbReference>
<organism evidence="5 6">
    <name type="scientific">Lentzea indica</name>
    <dbReference type="NCBI Taxonomy" id="2604800"/>
    <lineage>
        <taxon>Bacteria</taxon>
        <taxon>Bacillati</taxon>
        <taxon>Actinomycetota</taxon>
        <taxon>Actinomycetes</taxon>
        <taxon>Pseudonocardiales</taxon>
        <taxon>Pseudonocardiaceae</taxon>
        <taxon>Lentzea</taxon>
    </lineage>
</organism>
<keyword evidence="6" id="KW-1185">Reference proteome</keyword>
<dbReference type="Pfam" id="PF20578">
    <property type="entry name" value="aBig_2"/>
    <property type="match status" value="2"/>
</dbReference>
<dbReference type="InterPro" id="IPR050727">
    <property type="entry name" value="GH43_arabinanases"/>
</dbReference>
<dbReference type="RefSeq" id="WP_223165787.1">
    <property type="nucleotide sequence ID" value="NZ_VSRL01000227.1"/>
</dbReference>
<proteinExistence type="predicted"/>
<name>A0ABX1FSZ3_9PSEU</name>
<dbReference type="SUPFAM" id="SSF75005">
    <property type="entry name" value="Arabinanase/levansucrase/invertase"/>
    <property type="match status" value="1"/>
</dbReference>
<dbReference type="CDD" id="cd08983">
    <property type="entry name" value="GH43_Bt3655-like"/>
    <property type="match status" value="1"/>
</dbReference>
<evidence type="ECO:0000256" key="2">
    <source>
        <dbReference type="ARBA" id="ARBA00023295"/>
    </source>
</evidence>
<evidence type="ECO:0000256" key="1">
    <source>
        <dbReference type="ARBA" id="ARBA00022801"/>
    </source>
</evidence>
<sequence length="603" mass="64693">MSFRHLTFTSVLVAVTVAAAGLGISTTSSAATLDDGLVVHYDLTQTSGTTVADTSGFGRDGTLSGDTTWLGAEGLRLGGANGHVRLPDNVIRGLTDITVSVQVDLAADQSVPYFVWGLGNTGNGYLFATGDRFRASIASGDWSTEQTVDSGRNLARGSWRTITYTLGSGTAVLYEDGVEVARKTGVTTTPGSIGDGTTTANHLGRSVYPSDRYLKGKVRDFRLYGRVLSSGEARELGKGTASGRPATDVAALDLGDTSAVTDDLTLPTRAAGGSVISWASSRPSVVSATGVVTRPAPRTGNATVTLTATASYAGYTAERDFAVTVLEDITDRQKVENALKDIVIHDEDAIRGNVTLPSKGARDVTLTWQSSDPRVVTATGEVTRPPHGSRPRIARLSVRATKGYTSNTRYFTLTVLPLPKKAAMEGYLFAYFTGEASQDTEQVHFAASRGNDPLHWDELNGGRPVLRSKHGETGVRDPFIIRSPEGDRFFLVATDLQINDGRGWDAAMRHGSRYLEIWESTDLVTWSDQRHVLVSDATAGMTWAPEATYDPLIGAYVVYWASNVYAPGDTDHTGSTYPRMMYSTTRDFRTFTTPRVWNDPAGA</sequence>
<keyword evidence="3" id="KW-0732">Signal</keyword>
<evidence type="ECO:0000259" key="4">
    <source>
        <dbReference type="Pfam" id="PF20578"/>
    </source>
</evidence>
<dbReference type="Gene3D" id="2.60.120.200">
    <property type="match status" value="1"/>
</dbReference>
<accession>A0ABX1FSZ3</accession>
<dbReference type="Pfam" id="PF13385">
    <property type="entry name" value="Laminin_G_3"/>
    <property type="match status" value="1"/>
</dbReference>
<dbReference type="Proteomes" id="UP001515943">
    <property type="component" value="Unassembled WGS sequence"/>
</dbReference>
<dbReference type="PANTHER" id="PTHR43301">
    <property type="entry name" value="ARABINAN ENDO-1,5-ALPHA-L-ARABINOSIDASE"/>
    <property type="match status" value="1"/>
</dbReference>